<dbReference type="Proteomes" id="UP000256690">
    <property type="component" value="Unassembled WGS sequence"/>
</dbReference>
<dbReference type="OrthoDB" id="5279008at2759"/>
<proteinExistence type="predicted"/>
<dbReference type="RefSeq" id="XP_026599856.1">
    <property type="nucleotide sequence ID" value="XM_026751508.1"/>
</dbReference>
<reference evidence="1 2" key="1">
    <citation type="journal article" date="2018" name="IMA Fungus">
        <title>IMA Genome-F 9: Draft genome sequence of Annulohypoxylon stygium, Aspergillus mulundensis, Berkeleyomyces basicola (syn. Thielaviopsis basicola), Ceratocystis smalleyi, two Cercospora beticola strains, Coleophoma cylindrospora, Fusarium fracticaudum, Phialophora cf. hyalina, and Morchella septimelata.</title>
        <authorList>
            <person name="Wingfield B.D."/>
            <person name="Bills G.F."/>
            <person name="Dong Y."/>
            <person name="Huang W."/>
            <person name="Nel W.J."/>
            <person name="Swalarsk-Parry B.S."/>
            <person name="Vaghefi N."/>
            <person name="Wilken P.M."/>
            <person name="An Z."/>
            <person name="de Beer Z.W."/>
            <person name="De Vos L."/>
            <person name="Chen L."/>
            <person name="Duong T.A."/>
            <person name="Gao Y."/>
            <person name="Hammerbacher A."/>
            <person name="Kikkert J.R."/>
            <person name="Li Y."/>
            <person name="Li H."/>
            <person name="Li K."/>
            <person name="Li Q."/>
            <person name="Liu X."/>
            <person name="Ma X."/>
            <person name="Naidoo K."/>
            <person name="Pethybridge S.J."/>
            <person name="Sun J."/>
            <person name="Steenkamp E.T."/>
            <person name="van der Nest M.A."/>
            <person name="van Wyk S."/>
            <person name="Wingfield M.J."/>
            <person name="Xiong C."/>
            <person name="Yue Q."/>
            <person name="Zhang X."/>
        </authorList>
    </citation>
    <scope>NUCLEOTIDE SEQUENCE [LARGE SCALE GENOMIC DNA]</scope>
    <source>
        <strain evidence="1 2">DSM 5745</strain>
    </source>
</reference>
<evidence type="ECO:0000313" key="1">
    <source>
        <dbReference type="EMBL" id="RDW65753.1"/>
    </source>
</evidence>
<dbReference type="AlphaFoldDB" id="A0A3D8QV64"/>
<sequence length="459" mass="52399">MDSLKTLLKGMTLSTTRSAPEPPNPNRPTGLLDLPPELIDMIASYLETDWIGDFELEQFHEVCRYIYQATFYQFCRRKFETIRVDFSVASWRHINRIINRPDIAPHVKALNIYTSRNSNSPLCFGGGVEWPRSRGGRLNTKSKAVTRWHDAFAKLPNLSSFTIRRPFNDFSPDETDAESDDDEYGPLTLTDLHVLMMSVFATGRVKVEAYKLAWHQIGGVGFRTLRSLEMKYIDTASSSSHLRHPSFIQAWANIRSFSYDAAIASTAEAAYLIQLLKLAPNLESLYFNFDRDEEYAPAVIDSLADESEEGFGFRLKSLKFKNTGFHSPSVLPAILRRHRLSLERLVLEEISFEGDGITRLLAVSKEFEKAGLPALTYFFFNAIRDKGGDNIQGPYRGLIVPKYGKKTVKKMDKETPGDFCYFLNGFLFPGTSYLRYEGPQANFVLRQLRHIAGYSLRRW</sequence>
<accession>A0A3D8QV64</accession>
<evidence type="ECO:0000313" key="2">
    <source>
        <dbReference type="Proteomes" id="UP000256690"/>
    </source>
</evidence>
<dbReference type="GeneID" id="38119862"/>
<keyword evidence="2" id="KW-1185">Reference proteome</keyword>
<organism evidence="1 2">
    <name type="scientific">Aspergillus mulundensis</name>
    <dbReference type="NCBI Taxonomy" id="1810919"/>
    <lineage>
        <taxon>Eukaryota</taxon>
        <taxon>Fungi</taxon>
        <taxon>Dikarya</taxon>
        <taxon>Ascomycota</taxon>
        <taxon>Pezizomycotina</taxon>
        <taxon>Eurotiomycetes</taxon>
        <taxon>Eurotiomycetidae</taxon>
        <taxon>Eurotiales</taxon>
        <taxon>Aspergillaceae</taxon>
        <taxon>Aspergillus</taxon>
        <taxon>Aspergillus subgen. Nidulantes</taxon>
    </lineage>
</organism>
<protein>
    <recommendedName>
        <fullName evidence="3">F-box domain-containing protein</fullName>
    </recommendedName>
</protein>
<gene>
    <name evidence="1" type="ORF">DSM5745_09492</name>
</gene>
<name>A0A3D8QV64_9EURO</name>
<evidence type="ECO:0008006" key="3">
    <source>
        <dbReference type="Google" id="ProtNLM"/>
    </source>
</evidence>
<comment type="caution">
    <text evidence="1">The sequence shown here is derived from an EMBL/GenBank/DDBJ whole genome shotgun (WGS) entry which is preliminary data.</text>
</comment>
<dbReference type="EMBL" id="PVWQ01000013">
    <property type="protein sequence ID" value="RDW65753.1"/>
    <property type="molecule type" value="Genomic_DNA"/>
</dbReference>